<accession>A0ABW6FJM7</accession>
<evidence type="ECO:0000313" key="2">
    <source>
        <dbReference type="Proteomes" id="UP001598448"/>
    </source>
</evidence>
<evidence type="ECO:0000313" key="1">
    <source>
        <dbReference type="EMBL" id="MFD5099832.1"/>
    </source>
</evidence>
<organism evidence="1 2">
    <name type="scientific">Streptomyces albidochromogenes</name>
    <dbReference type="NCBI Taxonomy" id="329524"/>
    <lineage>
        <taxon>Bacteria</taxon>
        <taxon>Bacillati</taxon>
        <taxon>Actinomycetota</taxon>
        <taxon>Actinomycetes</taxon>
        <taxon>Kitasatosporales</taxon>
        <taxon>Streptomycetaceae</taxon>
        <taxon>Streptomyces</taxon>
    </lineage>
</organism>
<sequence>MRRQLTATLLVLAAETGRRAGNLHRPKRYSHRLHRVLYKSDGINPCPVCKPDQDVG</sequence>
<comment type="caution">
    <text evidence="1">The sequence shown here is derived from an EMBL/GenBank/DDBJ whole genome shotgun (WGS) entry which is preliminary data.</text>
</comment>
<gene>
    <name evidence="1" type="ORF">ACFWJN_12810</name>
</gene>
<dbReference type="EMBL" id="JBHXIJ010000071">
    <property type="protein sequence ID" value="MFD5099832.1"/>
    <property type="molecule type" value="Genomic_DNA"/>
</dbReference>
<proteinExistence type="predicted"/>
<dbReference type="RefSeq" id="WP_386713100.1">
    <property type="nucleotide sequence ID" value="NZ_JBHXIJ010000071.1"/>
</dbReference>
<keyword evidence="2" id="KW-1185">Reference proteome</keyword>
<protein>
    <submittedName>
        <fullName evidence="1">Uncharacterized protein</fullName>
    </submittedName>
</protein>
<reference evidence="1 2" key="1">
    <citation type="submission" date="2024-09" db="EMBL/GenBank/DDBJ databases">
        <title>The Natural Products Discovery Center: Release of the First 8490 Sequenced Strains for Exploring Actinobacteria Biosynthetic Diversity.</title>
        <authorList>
            <person name="Kalkreuter E."/>
            <person name="Kautsar S.A."/>
            <person name="Yang D."/>
            <person name="Bader C.D."/>
            <person name="Teijaro C.N."/>
            <person name="Fluegel L."/>
            <person name="Davis C.M."/>
            <person name="Simpson J.R."/>
            <person name="Lauterbach L."/>
            <person name="Steele A.D."/>
            <person name="Gui C."/>
            <person name="Meng S."/>
            <person name="Li G."/>
            <person name="Viehrig K."/>
            <person name="Ye F."/>
            <person name="Su P."/>
            <person name="Kiefer A.F."/>
            <person name="Nichols A."/>
            <person name="Cepeda A.J."/>
            <person name="Yan W."/>
            <person name="Fan B."/>
            <person name="Jiang Y."/>
            <person name="Adhikari A."/>
            <person name="Zheng C.-J."/>
            <person name="Schuster L."/>
            <person name="Cowan T.M."/>
            <person name="Smanski M.J."/>
            <person name="Chevrette M.G."/>
            <person name="De Carvalho L.P.S."/>
            <person name="Shen B."/>
        </authorList>
    </citation>
    <scope>NUCLEOTIDE SEQUENCE [LARGE SCALE GENOMIC DNA]</scope>
    <source>
        <strain evidence="1 2">NPDC058348</strain>
    </source>
</reference>
<dbReference type="Proteomes" id="UP001598448">
    <property type="component" value="Unassembled WGS sequence"/>
</dbReference>
<name>A0ABW6FJM7_9ACTN</name>